<evidence type="ECO:0000313" key="2">
    <source>
        <dbReference type="EMBL" id="QHQ60168.1"/>
    </source>
</evidence>
<sequence length="173" mass="19836">MEKIVIEMKQSKTIKLMSIGFLLLLLSIFIWILGMREKKILLWLTGLLSMLLSCTGFLIYLGRALQRKPLLTITFDGIIDSSSVNSVGYIPFQDIERFCIVNNSGQKVIGVIPKDEKYFTDKLSPIKQRLAKNNMDNQTPPFTIRVDKAKDMSLEDIYTLLTKRLSDYSSLYD</sequence>
<keyword evidence="1" id="KW-0472">Membrane</keyword>
<dbReference type="EMBL" id="CP048000">
    <property type="protein sequence ID" value="QHQ60168.1"/>
    <property type="molecule type" value="Genomic_DNA"/>
</dbReference>
<dbReference type="AlphaFoldDB" id="A0A6P1TLJ7"/>
<protein>
    <submittedName>
        <fullName evidence="2">Uncharacterized protein</fullName>
    </submittedName>
</protein>
<gene>
    <name evidence="2" type="ORF">Ana3638_04705</name>
</gene>
<dbReference type="InterPro" id="IPR048136">
    <property type="entry name" value="STM3941-like"/>
</dbReference>
<keyword evidence="1" id="KW-0812">Transmembrane</keyword>
<dbReference type="NCBIfam" id="NF041635">
    <property type="entry name" value="STM3941_fam"/>
    <property type="match status" value="1"/>
</dbReference>
<dbReference type="KEGG" id="anr:Ana3638_04705"/>
<keyword evidence="1" id="KW-1133">Transmembrane helix</keyword>
<name>A0A6P1TLJ7_9FIRM</name>
<organism evidence="2 3">
    <name type="scientific">Anaerocolumna sedimenticola</name>
    <dbReference type="NCBI Taxonomy" id="2696063"/>
    <lineage>
        <taxon>Bacteria</taxon>
        <taxon>Bacillati</taxon>
        <taxon>Bacillota</taxon>
        <taxon>Clostridia</taxon>
        <taxon>Lachnospirales</taxon>
        <taxon>Lachnospiraceae</taxon>
        <taxon>Anaerocolumna</taxon>
    </lineage>
</organism>
<evidence type="ECO:0000256" key="1">
    <source>
        <dbReference type="SAM" id="Phobius"/>
    </source>
</evidence>
<accession>A0A6P1TLJ7</accession>
<proteinExistence type="predicted"/>
<feature type="transmembrane region" description="Helical" evidence="1">
    <location>
        <begin position="40"/>
        <end position="61"/>
    </location>
</feature>
<dbReference type="RefSeq" id="WP_161837004.1">
    <property type="nucleotide sequence ID" value="NZ_CP048000.1"/>
</dbReference>
<evidence type="ECO:0000313" key="3">
    <source>
        <dbReference type="Proteomes" id="UP000464314"/>
    </source>
</evidence>
<feature type="transmembrane region" description="Helical" evidence="1">
    <location>
        <begin position="16"/>
        <end position="34"/>
    </location>
</feature>
<reference evidence="2 3" key="1">
    <citation type="submission" date="2020-01" db="EMBL/GenBank/DDBJ databases">
        <title>Genome analysis of Anaerocolumna sp. CBA3638.</title>
        <authorList>
            <person name="Kim J."/>
            <person name="Roh S.W."/>
        </authorList>
    </citation>
    <scope>NUCLEOTIDE SEQUENCE [LARGE SCALE GENOMIC DNA]</scope>
    <source>
        <strain evidence="2 3">CBA3638</strain>
    </source>
</reference>
<dbReference type="Proteomes" id="UP000464314">
    <property type="component" value="Chromosome"/>
</dbReference>
<keyword evidence="3" id="KW-1185">Reference proteome</keyword>